<evidence type="ECO:0000313" key="3">
    <source>
        <dbReference type="Proteomes" id="UP000239814"/>
    </source>
</evidence>
<reference evidence="2 3" key="1">
    <citation type="submission" date="2018-03" db="EMBL/GenBank/DDBJ databases">
        <title>Characteristics and genome of n-alkane degrading marine bacteria Gordonia iterans isolated from crude oil contaminated in Tae-an, South Korea.</title>
        <authorList>
            <person name="Lee S.-S."/>
            <person name="Kim H."/>
        </authorList>
    </citation>
    <scope>NUCLEOTIDE SEQUENCE [LARGE SCALE GENOMIC DNA]</scope>
    <source>
        <strain evidence="2 3">Co17</strain>
    </source>
</reference>
<sequence>MNRLPAAWNRISVGLVGIVLVVAGLALIFSQVNAGAPSRWVDRIDPEKVRHAADAGWWTWILIGVVVLAVLWGMKLLLTLVRPQAVDVLVLDGSGEGGRMTVAPGLIAGAVAAELAANPLFDDVSVKALDDRGAKILRITVTAPPTRSYDEITEALSGSVEQIREAVAGSGLHVQAMIDLVPPKAGK</sequence>
<evidence type="ECO:0000256" key="1">
    <source>
        <dbReference type="SAM" id="Phobius"/>
    </source>
</evidence>
<protein>
    <recommendedName>
        <fullName evidence="4">Alkaline shock response membrane anchor protein AmaP</fullName>
    </recommendedName>
</protein>
<keyword evidence="1" id="KW-0812">Transmembrane</keyword>
<evidence type="ECO:0000313" key="2">
    <source>
        <dbReference type="EMBL" id="AVL99322.1"/>
    </source>
</evidence>
<dbReference type="KEGG" id="git:C6V83_02430"/>
<dbReference type="OrthoDB" id="4381353at2"/>
<name>A0A2S0KCA8_9ACTN</name>
<feature type="transmembrane region" description="Helical" evidence="1">
    <location>
        <begin position="58"/>
        <end position="78"/>
    </location>
</feature>
<dbReference type="EMBL" id="CP027433">
    <property type="protein sequence ID" value="AVL99322.1"/>
    <property type="molecule type" value="Genomic_DNA"/>
</dbReference>
<organism evidence="2 3">
    <name type="scientific">Gordonia iterans</name>
    <dbReference type="NCBI Taxonomy" id="1004901"/>
    <lineage>
        <taxon>Bacteria</taxon>
        <taxon>Bacillati</taxon>
        <taxon>Actinomycetota</taxon>
        <taxon>Actinomycetes</taxon>
        <taxon>Mycobacteriales</taxon>
        <taxon>Gordoniaceae</taxon>
        <taxon>Gordonia</taxon>
    </lineage>
</organism>
<gene>
    <name evidence="2" type="ORF">C6V83_02430</name>
</gene>
<dbReference type="RefSeq" id="WP_105941057.1">
    <property type="nucleotide sequence ID" value="NZ_CP027433.1"/>
</dbReference>
<accession>A0A2S0KCA8</accession>
<keyword evidence="3" id="KW-1185">Reference proteome</keyword>
<evidence type="ECO:0008006" key="4">
    <source>
        <dbReference type="Google" id="ProtNLM"/>
    </source>
</evidence>
<keyword evidence="1" id="KW-0472">Membrane</keyword>
<keyword evidence="1" id="KW-1133">Transmembrane helix</keyword>
<proteinExistence type="predicted"/>
<dbReference type="AlphaFoldDB" id="A0A2S0KCA8"/>
<dbReference type="Proteomes" id="UP000239814">
    <property type="component" value="Chromosome"/>
</dbReference>